<reference evidence="2" key="1">
    <citation type="submission" date="2018-01" db="EMBL/GenBank/DDBJ databases">
        <title>An insight into the sialome of Amazonian anophelines.</title>
        <authorList>
            <person name="Ribeiro J.M."/>
            <person name="Scarpassa V."/>
            <person name="Calvo E."/>
        </authorList>
    </citation>
    <scope>NUCLEOTIDE SEQUENCE</scope>
    <source>
        <tissue evidence="2">Salivary glands</tissue>
    </source>
</reference>
<protein>
    <submittedName>
        <fullName evidence="2">Putative secreted protein</fullName>
    </submittedName>
</protein>
<dbReference type="AlphaFoldDB" id="A0A2M4CA58"/>
<evidence type="ECO:0000256" key="1">
    <source>
        <dbReference type="SAM" id="SignalP"/>
    </source>
</evidence>
<dbReference type="EMBL" id="GGFJ01013062">
    <property type="protein sequence ID" value="MBW62203.1"/>
    <property type="molecule type" value="Transcribed_RNA"/>
</dbReference>
<accession>A0A2M4CA58</accession>
<name>A0A2M4CA58_9DIPT</name>
<organism evidence="2">
    <name type="scientific">Anopheles marajoara</name>
    <dbReference type="NCBI Taxonomy" id="58244"/>
    <lineage>
        <taxon>Eukaryota</taxon>
        <taxon>Metazoa</taxon>
        <taxon>Ecdysozoa</taxon>
        <taxon>Arthropoda</taxon>
        <taxon>Hexapoda</taxon>
        <taxon>Insecta</taxon>
        <taxon>Pterygota</taxon>
        <taxon>Neoptera</taxon>
        <taxon>Endopterygota</taxon>
        <taxon>Diptera</taxon>
        <taxon>Nematocera</taxon>
        <taxon>Culicoidea</taxon>
        <taxon>Culicidae</taxon>
        <taxon>Anophelinae</taxon>
        <taxon>Anopheles</taxon>
    </lineage>
</organism>
<keyword evidence="1" id="KW-0732">Signal</keyword>
<evidence type="ECO:0000313" key="2">
    <source>
        <dbReference type="EMBL" id="MBW62203.1"/>
    </source>
</evidence>
<feature type="chain" id="PRO_5014960578" evidence="1">
    <location>
        <begin position="19"/>
        <end position="88"/>
    </location>
</feature>
<proteinExistence type="predicted"/>
<feature type="signal peptide" evidence="1">
    <location>
        <begin position="1"/>
        <end position="18"/>
    </location>
</feature>
<sequence length="88" mass="10433">MFLEHVSILCAMCVHCLAQNVFTLPLLIIRGHCTLERQFRIQDVDDRSKRVIERERERGRECGRRWWQRTSQACALCCCETVVAFMFL</sequence>